<comment type="caution">
    <text evidence="2">The sequence shown here is derived from an EMBL/GenBank/DDBJ whole genome shotgun (WGS) entry which is preliminary data.</text>
</comment>
<dbReference type="AlphaFoldDB" id="A0A9D1MER3"/>
<dbReference type="EMBL" id="DVMZ01000062">
    <property type="protein sequence ID" value="HIU58914.1"/>
    <property type="molecule type" value="Genomic_DNA"/>
</dbReference>
<dbReference type="SUPFAM" id="SSF89550">
    <property type="entry name" value="PHP domain-like"/>
    <property type="match status" value="1"/>
</dbReference>
<accession>A0A9D1MER3</accession>
<dbReference type="InterPro" id="IPR003141">
    <property type="entry name" value="Pol/His_phosphatase_N"/>
</dbReference>
<dbReference type="InterPro" id="IPR004013">
    <property type="entry name" value="PHP_dom"/>
</dbReference>
<dbReference type="SMART" id="SM00481">
    <property type="entry name" value="POLIIIAc"/>
    <property type="match status" value="1"/>
</dbReference>
<dbReference type="GO" id="GO:0042578">
    <property type="term" value="F:phosphoric ester hydrolase activity"/>
    <property type="evidence" value="ECO:0007669"/>
    <property type="project" value="TreeGrafter"/>
</dbReference>
<organism evidence="2 3">
    <name type="scientific">Candidatus Scatosoma pullistercoris</name>
    <dbReference type="NCBI Taxonomy" id="2840934"/>
    <lineage>
        <taxon>Bacteria</taxon>
        <taxon>Bacillati</taxon>
        <taxon>Bacillota</taxon>
        <taxon>Clostridia</taxon>
        <taxon>Candidatus Scatosoma</taxon>
    </lineage>
</organism>
<protein>
    <submittedName>
        <fullName evidence="2">PHP domain-containing protein</fullName>
    </submittedName>
</protein>
<dbReference type="Proteomes" id="UP000824081">
    <property type="component" value="Unassembled WGS sequence"/>
</dbReference>
<dbReference type="InterPro" id="IPR016195">
    <property type="entry name" value="Pol/histidinol_Pase-like"/>
</dbReference>
<gene>
    <name evidence="2" type="ORF">IAC57_02315</name>
</gene>
<dbReference type="PANTHER" id="PTHR36928">
    <property type="entry name" value="PHOSPHATASE YCDX-RELATED"/>
    <property type="match status" value="1"/>
</dbReference>
<sequence>MDMNLTADYHTHTPYSHGKGTVEENAARAKALGMKQIGITDHGFAQLAFGLRRRKVPALIADCRAAAEKLGIDVLVGMEANILGESGLTDMTEADYDNFDLFLCGKHVLVGYETAGDWWHYFGGNFVTDKFRRKPPRALVERNTRAYLAMIEKNPVDIVSHLNYLCPADAAEVARCAADHGTYIELNSKKAHLTDEELFAVVQTGVRFVIDSDAHSPGRVGDTALVEEQLARVGVPRERIDNIDGRLPSFRFAEYKKHR</sequence>
<evidence type="ECO:0000313" key="3">
    <source>
        <dbReference type="Proteomes" id="UP000824081"/>
    </source>
</evidence>
<dbReference type="GO" id="GO:0008270">
    <property type="term" value="F:zinc ion binding"/>
    <property type="evidence" value="ECO:0007669"/>
    <property type="project" value="TreeGrafter"/>
</dbReference>
<feature type="domain" description="Polymerase/histidinol phosphatase N-terminal" evidence="1">
    <location>
        <begin position="7"/>
        <end position="84"/>
    </location>
</feature>
<dbReference type="GO" id="GO:0005829">
    <property type="term" value="C:cytosol"/>
    <property type="evidence" value="ECO:0007669"/>
    <property type="project" value="TreeGrafter"/>
</dbReference>
<proteinExistence type="predicted"/>
<dbReference type="Gene3D" id="3.20.20.140">
    <property type="entry name" value="Metal-dependent hydrolases"/>
    <property type="match status" value="1"/>
</dbReference>
<dbReference type="Pfam" id="PF02811">
    <property type="entry name" value="PHP"/>
    <property type="match status" value="1"/>
</dbReference>
<dbReference type="PANTHER" id="PTHR36928:SF1">
    <property type="entry name" value="PHOSPHATASE YCDX-RELATED"/>
    <property type="match status" value="1"/>
</dbReference>
<reference evidence="2" key="1">
    <citation type="submission" date="2020-10" db="EMBL/GenBank/DDBJ databases">
        <authorList>
            <person name="Gilroy R."/>
        </authorList>
    </citation>
    <scope>NUCLEOTIDE SEQUENCE</scope>
    <source>
        <strain evidence="2">11687</strain>
    </source>
</reference>
<reference evidence="2" key="2">
    <citation type="journal article" date="2021" name="PeerJ">
        <title>Extensive microbial diversity within the chicken gut microbiome revealed by metagenomics and culture.</title>
        <authorList>
            <person name="Gilroy R."/>
            <person name="Ravi A."/>
            <person name="Getino M."/>
            <person name="Pursley I."/>
            <person name="Horton D.L."/>
            <person name="Alikhan N.F."/>
            <person name="Baker D."/>
            <person name="Gharbi K."/>
            <person name="Hall N."/>
            <person name="Watson M."/>
            <person name="Adriaenssens E.M."/>
            <person name="Foster-Nyarko E."/>
            <person name="Jarju S."/>
            <person name="Secka A."/>
            <person name="Antonio M."/>
            <person name="Oren A."/>
            <person name="Chaudhuri R.R."/>
            <person name="La Ragione R."/>
            <person name="Hildebrand F."/>
            <person name="Pallen M.J."/>
        </authorList>
    </citation>
    <scope>NUCLEOTIDE SEQUENCE</scope>
    <source>
        <strain evidence="2">11687</strain>
    </source>
</reference>
<dbReference type="InterPro" id="IPR050243">
    <property type="entry name" value="PHP_phosphatase"/>
</dbReference>
<evidence type="ECO:0000259" key="1">
    <source>
        <dbReference type="SMART" id="SM00481"/>
    </source>
</evidence>
<evidence type="ECO:0000313" key="2">
    <source>
        <dbReference type="EMBL" id="HIU58914.1"/>
    </source>
</evidence>
<name>A0A9D1MER3_9FIRM</name>